<protein>
    <submittedName>
        <fullName evidence="1">Uncharacterized protein</fullName>
    </submittedName>
</protein>
<gene>
    <name evidence="1" type="ORF">BDN72DRAFT_893549</name>
</gene>
<proteinExistence type="predicted"/>
<dbReference type="Proteomes" id="UP000308600">
    <property type="component" value="Unassembled WGS sequence"/>
</dbReference>
<reference evidence="1 2" key="1">
    <citation type="journal article" date="2019" name="Nat. Ecol. Evol.">
        <title>Megaphylogeny resolves global patterns of mushroom evolution.</title>
        <authorList>
            <person name="Varga T."/>
            <person name="Krizsan K."/>
            <person name="Foldi C."/>
            <person name="Dima B."/>
            <person name="Sanchez-Garcia M."/>
            <person name="Sanchez-Ramirez S."/>
            <person name="Szollosi G.J."/>
            <person name="Szarkandi J.G."/>
            <person name="Papp V."/>
            <person name="Albert L."/>
            <person name="Andreopoulos W."/>
            <person name="Angelini C."/>
            <person name="Antonin V."/>
            <person name="Barry K.W."/>
            <person name="Bougher N.L."/>
            <person name="Buchanan P."/>
            <person name="Buyck B."/>
            <person name="Bense V."/>
            <person name="Catcheside P."/>
            <person name="Chovatia M."/>
            <person name="Cooper J."/>
            <person name="Damon W."/>
            <person name="Desjardin D."/>
            <person name="Finy P."/>
            <person name="Geml J."/>
            <person name="Haridas S."/>
            <person name="Hughes K."/>
            <person name="Justo A."/>
            <person name="Karasinski D."/>
            <person name="Kautmanova I."/>
            <person name="Kiss B."/>
            <person name="Kocsube S."/>
            <person name="Kotiranta H."/>
            <person name="LaButti K.M."/>
            <person name="Lechner B.E."/>
            <person name="Liimatainen K."/>
            <person name="Lipzen A."/>
            <person name="Lukacs Z."/>
            <person name="Mihaltcheva S."/>
            <person name="Morgado L.N."/>
            <person name="Niskanen T."/>
            <person name="Noordeloos M.E."/>
            <person name="Ohm R.A."/>
            <person name="Ortiz-Santana B."/>
            <person name="Ovrebo C."/>
            <person name="Racz N."/>
            <person name="Riley R."/>
            <person name="Savchenko A."/>
            <person name="Shiryaev A."/>
            <person name="Soop K."/>
            <person name="Spirin V."/>
            <person name="Szebenyi C."/>
            <person name="Tomsovsky M."/>
            <person name="Tulloss R.E."/>
            <person name="Uehling J."/>
            <person name="Grigoriev I.V."/>
            <person name="Vagvolgyi C."/>
            <person name="Papp T."/>
            <person name="Martin F.M."/>
            <person name="Miettinen O."/>
            <person name="Hibbett D.S."/>
            <person name="Nagy L.G."/>
        </authorList>
    </citation>
    <scope>NUCLEOTIDE SEQUENCE [LARGE SCALE GENOMIC DNA]</scope>
    <source>
        <strain evidence="1 2">NL-1719</strain>
    </source>
</reference>
<evidence type="ECO:0000313" key="1">
    <source>
        <dbReference type="EMBL" id="TFK73821.1"/>
    </source>
</evidence>
<name>A0ACD3B7K2_9AGAR</name>
<keyword evidence="2" id="KW-1185">Reference proteome</keyword>
<evidence type="ECO:0000313" key="2">
    <source>
        <dbReference type="Proteomes" id="UP000308600"/>
    </source>
</evidence>
<dbReference type="EMBL" id="ML208272">
    <property type="protein sequence ID" value="TFK73821.1"/>
    <property type="molecule type" value="Genomic_DNA"/>
</dbReference>
<sequence length="184" mass="21299">MWISETVVDQYLQSCSNVIDLARSEAFSQSQMEHITRLPLRQLELNPKVFGRIPMTPSILALFSKITHLHAEQLEIQYLSHFPSFTHLVLSMEVQRKDFIEILEQCPRLKVLMVRVYFHSMRIPEAVGGYESIYGLDDPRVVYLSFSVEASWEMKAKGDRRNACSLAERIVERRLAVARARTLS</sequence>
<accession>A0ACD3B7K2</accession>
<organism evidence="1 2">
    <name type="scientific">Pluteus cervinus</name>
    <dbReference type="NCBI Taxonomy" id="181527"/>
    <lineage>
        <taxon>Eukaryota</taxon>
        <taxon>Fungi</taxon>
        <taxon>Dikarya</taxon>
        <taxon>Basidiomycota</taxon>
        <taxon>Agaricomycotina</taxon>
        <taxon>Agaricomycetes</taxon>
        <taxon>Agaricomycetidae</taxon>
        <taxon>Agaricales</taxon>
        <taxon>Pluteineae</taxon>
        <taxon>Pluteaceae</taxon>
        <taxon>Pluteus</taxon>
    </lineage>
</organism>